<protein>
    <recommendedName>
        <fullName evidence="2">Hemerythrin-like domain-containing protein</fullName>
    </recommendedName>
</protein>
<dbReference type="EMBL" id="MAXA01000222">
    <property type="protein sequence ID" value="OHV27465.1"/>
    <property type="molecule type" value="Genomic_DNA"/>
</dbReference>
<keyword evidence="4" id="KW-1185">Reference proteome</keyword>
<reference evidence="4" key="1">
    <citation type="submission" date="2016-07" db="EMBL/GenBank/DDBJ databases">
        <title>Frankia sp. NRRL B-16219 Genome sequencing.</title>
        <authorList>
            <person name="Ghodhbane-Gtari F."/>
            <person name="Swanson E."/>
            <person name="Gueddou A."/>
            <person name="Louati M."/>
            <person name="Nouioui I."/>
            <person name="Hezbri K."/>
            <person name="Abebe-Akele F."/>
            <person name="Simpson S."/>
            <person name="Morris K."/>
            <person name="Thomas K."/>
            <person name="Gtari M."/>
            <person name="Tisa L.S."/>
        </authorList>
    </citation>
    <scope>NUCLEOTIDE SEQUENCE [LARGE SCALE GENOMIC DNA]</scope>
    <source>
        <strain evidence="4">NRRL B-16219</strain>
    </source>
</reference>
<proteinExistence type="predicted"/>
<dbReference type="Pfam" id="PF01814">
    <property type="entry name" value="Hemerythrin"/>
    <property type="match status" value="1"/>
</dbReference>
<feature type="domain" description="Hemerythrin-like" evidence="2">
    <location>
        <begin position="36"/>
        <end position="154"/>
    </location>
</feature>
<dbReference type="AlphaFoldDB" id="A0A1S1Q2P5"/>
<dbReference type="OrthoDB" id="9793637at2"/>
<gene>
    <name evidence="3" type="ORF">BBK14_20570</name>
</gene>
<name>A0A1S1Q2P5_9ACTN</name>
<dbReference type="Proteomes" id="UP000179769">
    <property type="component" value="Unassembled WGS sequence"/>
</dbReference>
<dbReference type="InterPro" id="IPR012312">
    <property type="entry name" value="Hemerythrin-like"/>
</dbReference>
<organism evidence="3 4">
    <name type="scientific">Parafrankia soli</name>
    <dbReference type="NCBI Taxonomy" id="2599596"/>
    <lineage>
        <taxon>Bacteria</taxon>
        <taxon>Bacillati</taxon>
        <taxon>Actinomycetota</taxon>
        <taxon>Actinomycetes</taxon>
        <taxon>Frankiales</taxon>
        <taxon>Frankiaceae</taxon>
        <taxon>Parafrankia</taxon>
    </lineage>
</organism>
<feature type="region of interest" description="Disordered" evidence="1">
    <location>
        <begin position="1"/>
        <end position="29"/>
    </location>
</feature>
<dbReference type="RefSeq" id="WP_071064791.1">
    <property type="nucleotide sequence ID" value="NZ_MAXA01000222.1"/>
</dbReference>
<evidence type="ECO:0000256" key="1">
    <source>
        <dbReference type="SAM" id="MobiDB-lite"/>
    </source>
</evidence>
<evidence type="ECO:0000313" key="3">
    <source>
        <dbReference type="EMBL" id="OHV27465.1"/>
    </source>
</evidence>
<comment type="caution">
    <text evidence="3">The sequence shown here is derived from an EMBL/GenBank/DDBJ whole genome shotgun (WGS) entry which is preliminary data.</text>
</comment>
<evidence type="ECO:0000313" key="4">
    <source>
        <dbReference type="Proteomes" id="UP000179769"/>
    </source>
</evidence>
<accession>A0A1S1Q2P5</accession>
<sequence>MADTNKTDHSDHSDHDSQDHNNQDHDSQARSLAGLVHAAHRDASDLLELAGRAQVLPADPRQTLHASDVAVAAFSAHLSVMESVVYPRAARLVPHGRARTAALRGLAREAASVMRGMEQYVQGDLNRPGRGLAELRDDLTDLAAAHARAEDQLLDELESVLSDTRRRRLRIDFERAMRRAPTRPHPHLGHGPSRSSRLAARVAGRWDHLLDTMDARAVAGRPIRAPAPAGLWGWYLLGRPTADQPQREPSRHARTTAP</sequence>
<evidence type="ECO:0000259" key="2">
    <source>
        <dbReference type="Pfam" id="PF01814"/>
    </source>
</evidence>
<feature type="compositionally biased region" description="Basic and acidic residues" evidence="1">
    <location>
        <begin position="1"/>
        <end position="28"/>
    </location>
</feature>